<sequence>MIKPEYVVKLLSENMKTN</sequence>
<dbReference type="AlphaFoldDB" id="Q9UWJ7"/>
<protein>
    <submittedName>
        <fullName>F420H2:2,3-dimethyl-1,4-naphthoquinone oxidoreductase 33 kDa polypeptide</fullName>
        <ecNumber>1.6.5.-</ecNumber>
    </submittedName>
</protein>
<accession>Q9UWJ7</accession>
<keyword id="KW-0903">Direct protein sequencing</keyword>
<name>Q9UWJ7_ARCFL</name>
<reference key="1">
    <citation type="journal article" date="1994" name="Eur. J. Biochem.">
        <authorList>
            <person name="Kunow J."/>
            <person name="Linder D."/>
            <person name="Stetter K.O."/>
            <person name="Thauer R.K."/>
        </authorList>
    </citation>
    <scope>PROTEIN SEQUENCE</scope>
</reference>
<proteinExistence type="evidence at protein level"/>
<organism>
    <name type="scientific">Archaeoglobus fulgidus</name>
    <dbReference type="NCBI Taxonomy" id="2234"/>
    <lineage>
        <taxon>Archaea</taxon>
        <taxon>Methanobacteriati</taxon>
        <taxon>Methanobacteriota</taxon>
        <taxon>Archaeoglobi</taxon>
        <taxon>Archaeoglobales</taxon>
        <taxon>Archaeoglobaceae</taxon>
        <taxon>Archaeoglobus</taxon>
    </lineage>
</organism>
<dbReference type="EC" id="1.6.5.-"/>